<organism evidence="1 2">
    <name type="scientific">Ixodes persulcatus</name>
    <name type="common">Taiga tick</name>
    <dbReference type="NCBI Taxonomy" id="34615"/>
    <lineage>
        <taxon>Eukaryota</taxon>
        <taxon>Metazoa</taxon>
        <taxon>Ecdysozoa</taxon>
        <taxon>Arthropoda</taxon>
        <taxon>Chelicerata</taxon>
        <taxon>Arachnida</taxon>
        <taxon>Acari</taxon>
        <taxon>Parasitiformes</taxon>
        <taxon>Ixodida</taxon>
        <taxon>Ixodoidea</taxon>
        <taxon>Ixodidae</taxon>
        <taxon>Ixodinae</taxon>
        <taxon>Ixodes</taxon>
    </lineage>
</organism>
<comment type="caution">
    <text evidence="1">The sequence shown here is derived from an EMBL/GenBank/DDBJ whole genome shotgun (WGS) entry which is preliminary data.</text>
</comment>
<accession>A0AC60QLM7</accession>
<name>A0AC60QLM7_IXOPE</name>
<reference evidence="1 2" key="1">
    <citation type="journal article" date="2020" name="Cell">
        <title>Large-Scale Comparative Analyses of Tick Genomes Elucidate Their Genetic Diversity and Vector Capacities.</title>
        <authorList>
            <consortium name="Tick Genome and Microbiome Consortium (TIGMIC)"/>
            <person name="Jia N."/>
            <person name="Wang J."/>
            <person name="Shi W."/>
            <person name="Du L."/>
            <person name="Sun Y."/>
            <person name="Zhan W."/>
            <person name="Jiang J.F."/>
            <person name="Wang Q."/>
            <person name="Zhang B."/>
            <person name="Ji P."/>
            <person name="Bell-Sakyi L."/>
            <person name="Cui X.M."/>
            <person name="Yuan T.T."/>
            <person name="Jiang B.G."/>
            <person name="Yang W.F."/>
            <person name="Lam T.T."/>
            <person name="Chang Q.C."/>
            <person name="Ding S.J."/>
            <person name="Wang X.J."/>
            <person name="Zhu J.G."/>
            <person name="Ruan X.D."/>
            <person name="Zhao L."/>
            <person name="Wei J.T."/>
            <person name="Ye R.Z."/>
            <person name="Que T.C."/>
            <person name="Du C.H."/>
            <person name="Zhou Y.H."/>
            <person name="Cheng J.X."/>
            <person name="Dai P.F."/>
            <person name="Guo W.B."/>
            <person name="Han X.H."/>
            <person name="Huang E.J."/>
            <person name="Li L.F."/>
            <person name="Wei W."/>
            <person name="Gao Y.C."/>
            <person name="Liu J.Z."/>
            <person name="Shao H.Z."/>
            <person name="Wang X."/>
            <person name="Wang C.C."/>
            <person name="Yang T.C."/>
            <person name="Huo Q.B."/>
            <person name="Li W."/>
            <person name="Chen H.Y."/>
            <person name="Chen S.E."/>
            <person name="Zhou L.G."/>
            <person name="Ni X.B."/>
            <person name="Tian J.H."/>
            <person name="Sheng Y."/>
            <person name="Liu T."/>
            <person name="Pan Y.S."/>
            <person name="Xia L.Y."/>
            <person name="Li J."/>
            <person name="Zhao F."/>
            <person name="Cao W.C."/>
        </authorList>
    </citation>
    <scope>NUCLEOTIDE SEQUENCE [LARGE SCALE GENOMIC DNA]</scope>
    <source>
        <strain evidence="1">Iper-2018</strain>
    </source>
</reference>
<dbReference type="EMBL" id="JABSTQ010007149">
    <property type="protein sequence ID" value="KAG0436168.1"/>
    <property type="molecule type" value="Genomic_DNA"/>
</dbReference>
<proteinExistence type="predicted"/>
<evidence type="ECO:0000313" key="1">
    <source>
        <dbReference type="EMBL" id="KAG0436168.1"/>
    </source>
</evidence>
<sequence>MDGGACASPLASRRRFAITDDIVLLHEVEALNPLRNATQCTAVTDNLKAATGRSFTVRSVRERCDLLLGLFRREERSNLRESGTEEQYTVKEQLLQKISDLTHEFGYMPKVLPRSSSAVASAGTATGQVSIQRTPPLPPPRAGSGALDIPAAPPASVCPAQCQQGDIFCIEMGDLIFHLCNYGVISNFVYSTSGHLFQLLVLTAPLPSLQKISPKSYLNYCVLLTSVQFTSTKSICCCNFTTFCISWCNIIIVIVFFNYH</sequence>
<gene>
    <name evidence="1" type="ORF">HPB47_018101</name>
</gene>
<protein>
    <submittedName>
        <fullName evidence="1">Uncharacterized protein</fullName>
    </submittedName>
</protein>
<evidence type="ECO:0000313" key="2">
    <source>
        <dbReference type="Proteomes" id="UP000805193"/>
    </source>
</evidence>
<keyword evidence="2" id="KW-1185">Reference proteome</keyword>
<dbReference type="Proteomes" id="UP000805193">
    <property type="component" value="Unassembled WGS sequence"/>
</dbReference>